<protein>
    <recommendedName>
        <fullName evidence="2">5'-3' DNA helicase ZGRF1-like N-terminal domain-containing protein</fullName>
    </recommendedName>
</protein>
<evidence type="ECO:0000259" key="2">
    <source>
        <dbReference type="Pfam" id="PF10382"/>
    </source>
</evidence>
<keyword evidence="4" id="KW-1185">Reference proteome</keyword>
<dbReference type="EMBL" id="CP058604">
    <property type="protein sequence ID" value="QLG70923.1"/>
    <property type="molecule type" value="Genomic_DNA"/>
</dbReference>
<evidence type="ECO:0000256" key="1">
    <source>
        <dbReference type="SAM" id="MobiDB-lite"/>
    </source>
</evidence>
<sequence>MMKEYYCQYTEQVRKKRKAWHDGKLKYSTLNNRFTLYSLEDGQKAVSSACVTSSKYVERFLSPSGFNADEHRIFNKFIVIITEMIGGKQEDAFQNEKDTLTEHTSHKALVPIGKNRETKTHFDSGKSLLSLKINKPFKPPTKLLSETQAVNRPSIRGQPKQMKEVEKRGKIRKITHHPIHL</sequence>
<dbReference type="Proteomes" id="UP000509704">
    <property type="component" value="Chromosome 1"/>
</dbReference>
<evidence type="ECO:0000313" key="3">
    <source>
        <dbReference type="EMBL" id="QLG70923.1"/>
    </source>
</evidence>
<dbReference type="OrthoDB" id="6513042at2759"/>
<organism evidence="3 4">
    <name type="scientific">Zygotorulaspora mrakii</name>
    <name type="common">Zygosaccharomyces mrakii</name>
    <dbReference type="NCBI Taxonomy" id="42260"/>
    <lineage>
        <taxon>Eukaryota</taxon>
        <taxon>Fungi</taxon>
        <taxon>Dikarya</taxon>
        <taxon>Ascomycota</taxon>
        <taxon>Saccharomycotina</taxon>
        <taxon>Saccharomycetes</taxon>
        <taxon>Saccharomycetales</taxon>
        <taxon>Saccharomycetaceae</taxon>
        <taxon>Zygotorulaspora</taxon>
    </lineage>
</organism>
<evidence type="ECO:0000313" key="4">
    <source>
        <dbReference type="Proteomes" id="UP000509704"/>
    </source>
</evidence>
<dbReference type="InterPro" id="IPR018838">
    <property type="entry name" value="ZGRF1-like_N"/>
</dbReference>
<gene>
    <name evidence="3" type="ORF">HG535_0A08700</name>
</gene>
<dbReference type="GeneID" id="59234560"/>
<dbReference type="RefSeq" id="XP_037142651.1">
    <property type="nucleotide sequence ID" value="XM_037286756.1"/>
</dbReference>
<dbReference type="KEGG" id="zmk:HG535_0A08700"/>
<reference evidence="3 4" key="1">
    <citation type="submission" date="2020-07" db="EMBL/GenBank/DDBJ databases">
        <title>The yeast mating-type switching endonuclease HO is a domesticated member of an unorthodox homing genetic element family.</title>
        <authorList>
            <person name="Coughlan A.Y."/>
            <person name="Lombardi L."/>
            <person name="Braun-Galleani S."/>
            <person name="Martos A.R."/>
            <person name="Galeote V."/>
            <person name="Bigey F."/>
            <person name="Dequin S."/>
            <person name="Byrne K.P."/>
            <person name="Wolfe K.H."/>
        </authorList>
    </citation>
    <scope>NUCLEOTIDE SEQUENCE [LARGE SCALE GENOMIC DNA]</scope>
    <source>
        <strain evidence="3 4">NRRL Y-6702</strain>
    </source>
</reference>
<dbReference type="Pfam" id="PF10382">
    <property type="entry name" value="ZGRF1-like_N"/>
    <property type="match status" value="1"/>
</dbReference>
<feature type="domain" description="5'-3' DNA helicase ZGRF1-like N-terminal" evidence="2">
    <location>
        <begin position="3"/>
        <end position="91"/>
    </location>
</feature>
<proteinExistence type="predicted"/>
<dbReference type="AlphaFoldDB" id="A0A7H9AXD9"/>
<feature type="compositionally biased region" description="Basic residues" evidence="1">
    <location>
        <begin position="169"/>
        <end position="181"/>
    </location>
</feature>
<accession>A0A7H9AXD9</accession>
<name>A0A7H9AXD9_ZYGMR</name>
<feature type="region of interest" description="Disordered" evidence="1">
    <location>
        <begin position="139"/>
        <end position="181"/>
    </location>
</feature>